<dbReference type="InterPro" id="IPR043472">
    <property type="entry name" value="Macro_dom-like"/>
</dbReference>
<dbReference type="EMBL" id="BART01036644">
    <property type="protein sequence ID" value="GAH13044.1"/>
    <property type="molecule type" value="Genomic_DNA"/>
</dbReference>
<reference evidence="1" key="1">
    <citation type="journal article" date="2014" name="Front. Microbiol.">
        <title>High frequency of phylogenetically diverse reductive dehalogenase-homologous genes in deep subseafloor sedimentary metagenomes.</title>
        <authorList>
            <person name="Kawai M."/>
            <person name="Futagami T."/>
            <person name="Toyoda A."/>
            <person name="Takaki Y."/>
            <person name="Nishi S."/>
            <person name="Hori S."/>
            <person name="Arai W."/>
            <person name="Tsubouchi T."/>
            <person name="Morono Y."/>
            <person name="Uchiyama I."/>
            <person name="Ito T."/>
            <person name="Fujiyama A."/>
            <person name="Inagaki F."/>
            <person name="Takami H."/>
        </authorList>
    </citation>
    <scope>NUCLEOTIDE SEQUENCE</scope>
    <source>
        <strain evidence="1">Expedition CK06-06</strain>
    </source>
</reference>
<dbReference type="AlphaFoldDB" id="X1E7A0"/>
<evidence type="ECO:0008006" key="2">
    <source>
        <dbReference type="Google" id="ProtNLM"/>
    </source>
</evidence>
<proteinExistence type="predicted"/>
<dbReference type="SUPFAM" id="SSF52949">
    <property type="entry name" value="Macro domain-like"/>
    <property type="match status" value="1"/>
</dbReference>
<organism evidence="1">
    <name type="scientific">marine sediment metagenome</name>
    <dbReference type="NCBI Taxonomy" id="412755"/>
    <lineage>
        <taxon>unclassified sequences</taxon>
        <taxon>metagenomes</taxon>
        <taxon>ecological metagenomes</taxon>
    </lineage>
</organism>
<evidence type="ECO:0000313" key="1">
    <source>
        <dbReference type="EMBL" id="GAH13044.1"/>
    </source>
</evidence>
<gene>
    <name evidence="1" type="ORF">S01H4_61698</name>
</gene>
<protein>
    <recommendedName>
        <fullName evidence="2">Macro domain-containing protein</fullName>
    </recommendedName>
</protein>
<feature type="non-terminal residue" evidence="1">
    <location>
        <position position="107"/>
    </location>
</feature>
<accession>X1E7A0</accession>
<name>X1E7A0_9ZZZZ</name>
<dbReference type="Gene3D" id="3.40.220.10">
    <property type="entry name" value="Leucine Aminopeptidase, subunit E, domain 1"/>
    <property type="match status" value="1"/>
</dbReference>
<sequence>MIQYLSGNAAKPVVTDGVRVIAHICNDIGKWGAGFSGAVSKRHKDAEDYYKAQWRYKKVTPQLGDIQWVFVDPDVAVVNMIAQKGVRGASNPKPIRYDALEECLNRL</sequence>
<comment type="caution">
    <text evidence="1">The sequence shown here is derived from an EMBL/GenBank/DDBJ whole genome shotgun (WGS) entry which is preliminary data.</text>
</comment>